<dbReference type="Proteomes" id="UP000807542">
    <property type="component" value="Unassembled WGS sequence"/>
</dbReference>
<dbReference type="PANTHER" id="PTHR30319">
    <property type="entry name" value="PHENYLACETIC ACID REGULATOR-RELATED TRANSCRIPTIONAL REPRESSOR"/>
    <property type="match status" value="1"/>
</dbReference>
<evidence type="ECO:0000313" key="5">
    <source>
        <dbReference type="EMBL" id="MBK5178027.1"/>
    </source>
</evidence>
<dbReference type="Proteomes" id="UP001296969">
    <property type="component" value="Unassembled WGS sequence"/>
</dbReference>
<evidence type="ECO:0000259" key="2">
    <source>
        <dbReference type="Pfam" id="PF08223"/>
    </source>
</evidence>
<dbReference type="EMBL" id="JADRCP010000006">
    <property type="protein sequence ID" value="MBK5178027.1"/>
    <property type="molecule type" value="Genomic_DNA"/>
</dbReference>
<accession>A0A9D7AL82</accession>
<protein>
    <submittedName>
        <fullName evidence="5">Phenylacetic acid degradation operon negative regulatory protein PaaX</fullName>
    </submittedName>
</protein>
<dbReference type="Pfam" id="PF07848">
    <property type="entry name" value="PaaX"/>
    <property type="match status" value="1"/>
</dbReference>
<dbReference type="Pfam" id="PF20803">
    <property type="entry name" value="PaaX_M"/>
    <property type="match status" value="1"/>
</dbReference>
<dbReference type="Gene3D" id="1.20.58.1460">
    <property type="match status" value="1"/>
</dbReference>
<comment type="caution">
    <text evidence="5">The sequence shown here is derived from an EMBL/GenBank/DDBJ whole genome shotgun (WGS) entry which is preliminary data.</text>
</comment>
<evidence type="ECO:0000259" key="1">
    <source>
        <dbReference type="Pfam" id="PF07848"/>
    </source>
</evidence>
<dbReference type="PANTHER" id="PTHR30319:SF1">
    <property type="entry name" value="TRANSCRIPTIONAL REPRESSOR PAAX"/>
    <property type="match status" value="1"/>
</dbReference>
<evidence type="ECO:0000313" key="6">
    <source>
        <dbReference type="Proteomes" id="UP000807542"/>
    </source>
</evidence>
<sequence>MEHKLDEFIRSALAAQPISGTSLIISLYGDALSHRGGEIWLGSLTALLEPLGFSDRFVRTSVFRLQKENWLLVEKIGRRSFYRVTEQGMRQFRHAESKIYPAEQPQWDGKWELLLLESVEKEERNRLKKELGWLGFGQFSTNLMAAPTLAQIDIPTLLNELNAGEQVIYFRADYPYNRSEACLKELVSSCWSLNAVAGYYHEFINLFRPLMTLLRESDPADLTPQRCFQIKLLLIHFFRRVVLRDPLMPEALLPTQWEGQIARHLCINIYQLVDQAATEYVTDLAETTIGALPAPSSFYYRRFGGMARTPTTS</sequence>
<evidence type="ECO:0000313" key="4">
    <source>
        <dbReference type="EMBL" id="MBK5074641.1"/>
    </source>
</evidence>
<name>A0A9D7AL82_9GAMM</name>
<evidence type="ECO:0000259" key="3">
    <source>
        <dbReference type="Pfam" id="PF20803"/>
    </source>
</evidence>
<gene>
    <name evidence="5" type="primary">paaX</name>
    <name evidence="5" type="ORF">I2492_17050</name>
    <name evidence="4" type="ORF">I2493_16665</name>
</gene>
<dbReference type="GO" id="GO:0006351">
    <property type="term" value="P:DNA-templated transcription"/>
    <property type="evidence" value="ECO:0007669"/>
    <property type="project" value="InterPro"/>
</dbReference>
<feature type="domain" description="Transcriptional repressor PaaX-like C-terminal" evidence="2">
    <location>
        <begin position="191"/>
        <end position="281"/>
    </location>
</feature>
<reference evidence="5 7" key="1">
    <citation type="submission" date="2020-11" db="EMBL/GenBank/DDBJ databases">
        <title>Insectihabitans protaetiae gen. nov. sp. nov. and Insectihabitans allomyrinae sp. nov., isolated from larvae of Protaetia brevitarsis seulensis and Allomyrina dichotoma, respectively.</title>
        <authorList>
            <person name="Lee S.D."/>
            <person name="Byeon Y.-S."/>
            <person name="Kim S.-M."/>
            <person name="Yang H.L."/>
            <person name="Kim I.S."/>
        </authorList>
    </citation>
    <scope>NUCLEOTIDE SEQUENCE</scope>
    <source>
        <strain evidence="5">CWB-B4</strain>
        <strain evidence="4 7">CWB-B43</strain>
    </source>
</reference>
<dbReference type="InterPro" id="IPR048846">
    <property type="entry name" value="PaaX-like_central"/>
</dbReference>
<dbReference type="Pfam" id="PF08223">
    <property type="entry name" value="PaaX_C"/>
    <property type="match status" value="1"/>
</dbReference>
<dbReference type="InterPro" id="IPR011965">
    <property type="entry name" value="PaaX_trns_reg"/>
</dbReference>
<dbReference type="RefSeq" id="WP_228399134.1">
    <property type="nucleotide sequence ID" value="NZ_JADRCP010000006.1"/>
</dbReference>
<dbReference type="InterPro" id="IPR013225">
    <property type="entry name" value="PaaX_C"/>
</dbReference>
<dbReference type="Gene3D" id="1.10.10.10">
    <property type="entry name" value="Winged helix-like DNA-binding domain superfamily/Winged helix DNA-binding domain"/>
    <property type="match status" value="1"/>
</dbReference>
<dbReference type="AlphaFoldDB" id="A0A9D7AL82"/>
<evidence type="ECO:0000313" key="7">
    <source>
        <dbReference type="Proteomes" id="UP001296969"/>
    </source>
</evidence>
<dbReference type="Gene3D" id="3.30.70.2650">
    <property type="match status" value="1"/>
</dbReference>
<proteinExistence type="predicted"/>
<keyword evidence="7" id="KW-1185">Reference proteome</keyword>
<dbReference type="InterPro" id="IPR012906">
    <property type="entry name" value="PaaX-like_N"/>
</dbReference>
<organism evidence="5 6">
    <name type="scientific">Limnobaculum xujianqingii</name>
    <dbReference type="NCBI Taxonomy" id="2738837"/>
    <lineage>
        <taxon>Bacteria</taxon>
        <taxon>Pseudomonadati</taxon>
        <taxon>Pseudomonadota</taxon>
        <taxon>Gammaproteobacteria</taxon>
        <taxon>Enterobacterales</taxon>
        <taxon>Budviciaceae</taxon>
        <taxon>Limnobaculum</taxon>
    </lineage>
</organism>
<feature type="domain" description="Transcriptional repressor PaaX-like N-terminal" evidence="1">
    <location>
        <begin position="20"/>
        <end position="88"/>
    </location>
</feature>
<dbReference type="EMBL" id="JADRCQ010000006">
    <property type="protein sequence ID" value="MBK5074641.1"/>
    <property type="molecule type" value="Genomic_DNA"/>
</dbReference>
<feature type="domain" description="Transcriptional repressor PaaX-like central Cas2-like" evidence="3">
    <location>
        <begin position="105"/>
        <end position="178"/>
    </location>
</feature>
<dbReference type="NCBIfam" id="TIGR02277">
    <property type="entry name" value="PaaX_trns_reg"/>
    <property type="match status" value="1"/>
</dbReference>
<dbReference type="PIRSF" id="PIRSF020623">
    <property type="entry name" value="PaaX"/>
    <property type="match status" value="1"/>
</dbReference>
<dbReference type="InterPro" id="IPR036388">
    <property type="entry name" value="WH-like_DNA-bd_sf"/>
</dbReference>